<feature type="transmembrane region" description="Helical" evidence="1">
    <location>
        <begin position="59"/>
        <end position="80"/>
    </location>
</feature>
<gene>
    <name evidence="2" type="ORF">IAA73_04360</name>
</gene>
<evidence type="ECO:0000256" key="1">
    <source>
        <dbReference type="SAM" id="Phobius"/>
    </source>
</evidence>
<evidence type="ECO:0000313" key="2">
    <source>
        <dbReference type="EMBL" id="MBO8459551.1"/>
    </source>
</evidence>
<evidence type="ECO:0000313" key="3">
    <source>
        <dbReference type="Proteomes" id="UP000823641"/>
    </source>
</evidence>
<feature type="transmembrane region" description="Helical" evidence="1">
    <location>
        <begin position="131"/>
        <end position="151"/>
    </location>
</feature>
<keyword evidence="1" id="KW-0812">Transmembrane</keyword>
<comment type="caution">
    <text evidence="2">The sequence shown here is derived from an EMBL/GenBank/DDBJ whole genome shotgun (WGS) entry which is preliminary data.</text>
</comment>
<organism evidence="2 3">
    <name type="scientific">Candidatus Gallipaludibacter merdavium</name>
    <dbReference type="NCBI Taxonomy" id="2840839"/>
    <lineage>
        <taxon>Bacteria</taxon>
        <taxon>Pseudomonadati</taxon>
        <taxon>Bacteroidota</taxon>
        <taxon>Bacteroidia</taxon>
        <taxon>Bacteroidales</taxon>
        <taxon>Candidatus Gallipaludibacter</taxon>
    </lineage>
</organism>
<protein>
    <recommendedName>
        <fullName evidence="4">Yip1 domain-containing protein</fullName>
    </recommendedName>
</protein>
<sequence length="187" mass="20582">MKNMKLLLNPFVRIAGLQSLVIGLVMMAVTSVIAYYANIALDGVLDIHITTQQLTWGKAFLYPFISVAVLIVISMILAVMAKTHFRIIDLVGTILMSRIPFIIGACCGFFVKLPDVNTMVEHPASMLQTSIILTGICTVLVIIWHVVLYVNSMRVSCNMTGKTLSIVTIIAIIVSEVLSKFLLAWLL</sequence>
<name>A0A9D9HTF5_9BACT</name>
<dbReference type="AlphaFoldDB" id="A0A9D9HTF5"/>
<reference evidence="2" key="2">
    <citation type="journal article" date="2021" name="PeerJ">
        <title>Extensive microbial diversity within the chicken gut microbiome revealed by metagenomics and culture.</title>
        <authorList>
            <person name="Gilroy R."/>
            <person name="Ravi A."/>
            <person name="Getino M."/>
            <person name="Pursley I."/>
            <person name="Horton D.L."/>
            <person name="Alikhan N.F."/>
            <person name="Baker D."/>
            <person name="Gharbi K."/>
            <person name="Hall N."/>
            <person name="Watson M."/>
            <person name="Adriaenssens E.M."/>
            <person name="Foster-Nyarko E."/>
            <person name="Jarju S."/>
            <person name="Secka A."/>
            <person name="Antonio M."/>
            <person name="Oren A."/>
            <person name="Chaudhuri R.R."/>
            <person name="La Ragione R."/>
            <person name="Hildebrand F."/>
            <person name="Pallen M.J."/>
        </authorList>
    </citation>
    <scope>NUCLEOTIDE SEQUENCE</scope>
    <source>
        <strain evidence="2">G3-3990</strain>
    </source>
</reference>
<feature type="transmembrane region" description="Helical" evidence="1">
    <location>
        <begin position="163"/>
        <end position="186"/>
    </location>
</feature>
<keyword evidence="1" id="KW-1133">Transmembrane helix</keyword>
<proteinExistence type="predicted"/>
<accession>A0A9D9HTF5</accession>
<evidence type="ECO:0008006" key="4">
    <source>
        <dbReference type="Google" id="ProtNLM"/>
    </source>
</evidence>
<keyword evidence="1" id="KW-0472">Membrane</keyword>
<dbReference type="EMBL" id="JADIMG010000045">
    <property type="protein sequence ID" value="MBO8459551.1"/>
    <property type="molecule type" value="Genomic_DNA"/>
</dbReference>
<dbReference type="Proteomes" id="UP000823641">
    <property type="component" value="Unassembled WGS sequence"/>
</dbReference>
<reference evidence="2" key="1">
    <citation type="submission" date="2020-10" db="EMBL/GenBank/DDBJ databases">
        <authorList>
            <person name="Gilroy R."/>
        </authorList>
    </citation>
    <scope>NUCLEOTIDE SEQUENCE</scope>
    <source>
        <strain evidence="2">G3-3990</strain>
    </source>
</reference>
<feature type="transmembrane region" description="Helical" evidence="1">
    <location>
        <begin position="20"/>
        <end position="39"/>
    </location>
</feature>
<feature type="transmembrane region" description="Helical" evidence="1">
    <location>
        <begin position="87"/>
        <end position="111"/>
    </location>
</feature>